<protein>
    <submittedName>
        <fullName evidence="5">HSP20 domain-containing protein</fullName>
    </submittedName>
</protein>
<evidence type="ECO:0000313" key="6">
    <source>
        <dbReference type="Proteomes" id="UP000187406"/>
    </source>
</evidence>
<sequence>MDTQGYAEHSQLKPPVLLDGSGKEGSVGPSVGLLDVGISDEAYLFRIALPGIRKIESQVKFEIHSDGKVLIQGMLTDGDILQDSPSVYQLTVQQICSTGPFSISFNLPGPCDPRLIQPNFRSDGVLEVVVQKCVRRIPGEGLFSPP</sequence>
<evidence type="ECO:0000313" key="5">
    <source>
        <dbReference type="EMBL" id="GAV87897.1"/>
    </source>
</evidence>
<dbReference type="GO" id="GO:0005634">
    <property type="term" value="C:nucleus"/>
    <property type="evidence" value="ECO:0007669"/>
    <property type="project" value="TreeGrafter"/>
</dbReference>
<dbReference type="Gene3D" id="2.60.40.790">
    <property type="match status" value="1"/>
</dbReference>
<dbReference type="PANTHER" id="PTHR34661">
    <property type="entry name" value="INCREASED DNA METHYLATION 3"/>
    <property type="match status" value="1"/>
</dbReference>
<evidence type="ECO:0000256" key="1">
    <source>
        <dbReference type="PROSITE-ProRule" id="PRU00285"/>
    </source>
</evidence>
<dbReference type="InterPro" id="IPR002068">
    <property type="entry name" value="A-crystallin/Hsp20_dom"/>
</dbReference>
<accession>A0A1Q3D5X6</accession>
<dbReference type="Proteomes" id="UP000187406">
    <property type="component" value="Unassembled WGS sequence"/>
</dbReference>
<dbReference type="CDD" id="cd06464">
    <property type="entry name" value="ACD_sHsps-like"/>
    <property type="match status" value="1"/>
</dbReference>
<dbReference type="AlphaFoldDB" id="A0A1Q3D5X6"/>
<comment type="caution">
    <text evidence="5">The sequence shown here is derived from an EMBL/GenBank/DDBJ whole genome shotgun (WGS) entry which is preliminary data.</text>
</comment>
<dbReference type="PROSITE" id="PS01031">
    <property type="entry name" value="SHSP"/>
    <property type="match status" value="1"/>
</dbReference>
<dbReference type="OrthoDB" id="1211981at2759"/>
<dbReference type="Pfam" id="PF00011">
    <property type="entry name" value="HSP20"/>
    <property type="match status" value="1"/>
</dbReference>
<dbReference type="InterPro" id="IPR008978">
    <property type="entry name" value="HSP20-like_chaperone"/>
</dbReference>
<gene>
    <name evidence="5" type="ORF">CFOL_v3_31321</name>
</gene>
<dbReference type="FunCoup" id="A0A1Q3D5X6">
    <property type="interactions" value="66"/>
</dbReference>
<feature type="region of interest" description="Disordered" evidence="3">
    <location>
        <begin position="1"/>
        <end position="23"/>
    </location>
</feature>
<evidence type="ECO:0000259" key="4">
    <source>
        <dbReference type="PROSITE" id="PS01031"/>
    </source>
</evidence>
<name>A0A1Q3D5X6_CEPFO</name>
<dbReference type="SUPFAM" id="SSF49764">
    <property type="entry name" value="HSP20-like chaperones"/>
    <property type="match status" value="1"/>
</dbReference>
<evidence type="ECO:0000256" key="2">
    <source>
        <dbReference type="RuleBase" id="RU003616"/>
    </source>
</evidence>
<feature type="domain" description="SHSP" evidence="4">
    <location>
        <begin position="22"/>
        <end position="146"/>
    </location>
</feature>
<evidence type="ECO:0000256" key="3">
    <source>
        <dbReference type="SAM" id="MobiDB-lite"/>
    </source>
</evidence>
<keyword evidence="6" id="KW-1185">Reference proteome</keyword>
<dbReference type="EMBL" id="BDDD01004563">
    <property type="protein sequence ID" value="GAV87897.1"/>
    <property type="molecule type" value="Genomic_DNA"/>
</dbReference>
<dbReference type="InterPro" id="IPR039321">
    <property type="entry name" value="IDM2/3-like"/>
</dbReference>
<proteinExistence type="inferred from homology"/>
<dbReference type="InParanoid" id="A0A1Q3D5X6"/>
<reference evidence="6" key="1">
    <citation type="submission" date="2016-04" db="EMBL/GenBank/DDBJ databases">
        <title>Cephalotus genome sequencing.</title>
        <authorList>
            <person name="Fukushima K."/>
            <person name="Hasebe M."/>
            <person name="Fang X."/>
        </authorList>
    </citation>
    <scope>NUCLEOTIDE SEQUENCE [LARGE SCALE GENOMIC DNA]</scope>
    <source>
        <strain evidence="6">cv. St1</strain>
    </source>
</reference>
<comment type="similarity">
    <text evidence="1 2">Belongs to the small heat shock protein (HSP20) family.</text>
</comment>
<organism evidence="5 6">
    <name type="scientific">Cephalotus follicularis</name>
    <name type="common">Albany pitcher plant</name>
    <dbReference type="NCBI Taxonomy" id="3775"/>
    <lineage>
        <taxon>Eukaryota</taxon>
        <taxon>Viridiplantae</taxon>
        <taxon>Streptophyta</taxon>
        <taxon>Embryophyta</taxon>
        <taxon>Tracheophyta</taxon>
        <taxon>Spermatophyta</taxon>
        <taxon>Magnoliopsida</taxon>
        <taxon>eudicotyledons</taxon>
        <taxon>Gunneridae</taxon>
        <taxon>Pentapetalae</taxon>
        <taxon>rosids</taxon>
        <taxon>fabids</taxon>
        <taxon>Oxalidales</taxon>
        <taxon>Cephalotaceae</taxon>
        <taxon>Cephalotus</taxon>
    </lineage>
</organism>
<dbReference type="PANTHER" id="PTHR34661:SF2">
    <property type="entry name" value="SHSP DOMAIN-CONTAINING PROTEIN"/>
    <property type="match status" value="1"/>
</dbReference>